<evidence type="ECO:0000256" key="7">
    <source>
        <dbReference type="SAM" id="MobiDB-lite"/>
    </source>
</evidence>
<evidence type="ECO:0000256" key="6">
    <source>
        <dbReference type="ARBA" id="ARBA00023320"/>
    </source>
</evidence>
<evidence type="ECO:0000256" key="5">
    <source>
        <dbReference type="ARBA" id="ARBA00022815"/>
    </source>
</evidence>
<sequence>MECKKTDKMQDRKRVHALRWILSLAILAGAIFDGHCHEHPSTTPGSMLPTDVPQAELRRSLRECQEDIINRLKGSQVSEEELGMWKRIFFKGISNETDENGADDEEEAGKFLEDFLRMCHWVLRNTPKRARGGSHALRRSLLRFGKRTTTPAVPTEEDYDYDSQTITTPKYPMSHSEHPKVHKRSTVENEDSDETHDEESEFYDTEKEKRAPSPLLRFGRRSDEFFDTDRSNYRDVAEFLSKKSLLRFGKRGQQPLLRFGRRSGLLRFGKRSSLLRFGRGDEARSWSGEDGTPRAGLLRFGRGDEARSWSGEDGTPRAGLLRFGRGGGSNGLLRFGRR</sequence>
<dbReference type="GO" id="GO:0005576">
    <property type="term" value="C:extracellular region"/>
    <property type="evidence" value="ECO:0007669"/>
    <property type="project" value="UniProtKB-SubCell"/>
</dbReference>
<dbReference type="AlphaFoldDB" id="A0A7R8WBB8"/>
<gene>
    <name evidence="8" type="ORF">CTOB1V02_LOCUS3908</name>
</gene>
<dbReference type="GO" id="GO:0007218">
    <property type="term" value="P:neuropeptide signaling pathway"/>
    <property type="evidence" value="ECO:0007669"/>
    <property type="project" value="UniProtKB-KW"/>
</dbReference>
<dbReference type="EMBL" id="OB660711">
    <property type="protein sequence ID" value="CAD7225981.1"/>
    <property type="molecule type" value="Genomic_DNA"/>
</dbReference>
<evidence type="ECO:0000256" key="3">
    <source>
        <dbReference type="ARBA" id="ARBA00022525"/>
    </source>
</evidence>
<comment type="similarity">
    <text evidence="2">Belongs to the FARP (FMRFamide related peptide) family.</text>
</comment>
<accession>A0A7R8WBB8</accession>
<dbReference type="PANTHER" id="PTHR20986:SF22">
    <property type="entry name" value="FMRFAMIDE-RELATED PEPTIDES"/>
    <property type="match status" value="1"/>
</dbReference>
<evidence type="ECO:0000256" key="4">
    <source>
        <dbReference type="ARBA" id="ARBA00022737"/>
    </source>
</evidence>
<comment type="subcellular location">
    <subcellularLocation>
        <location evidence="1">Secreted</location>
    </subcellularLocation>
</comment>
<keyword evidence="6" id="KW-0527">Neuropeptide</keyword>
<keyword evidence="4" id="KW-0677">Repeat</keyword>
<keyword evidence="3" id="KW-0964">Secreted</keyword>
<organism evidence="8">
    <name type="scientific">Cyprideis torosa</name>
    <dbReference type="NCBI Taxonomy" id="163714"/>
    <lineage>
        <taxon>Eukaryota</taxon>
        <taxon>Metazoa</taxon>
        <taxon>Ecdysozoa</taxon>
        <taxon>Arthropoda</taxon>
        <taxon>Crustacea</taxon>
        <taxon>Oligostraca</taxon>
        <taxon>Ostracoda</taxon>
        <taxon>Podocopa</taxon>
        <taxon>Podocopida</taxon>
        <taxon>Cytherocopina</taxon>
        <taxon>Cytheroidea</taxon>
        <taxon>Cytherideidae</taxon>
        <taxon>Cyprideis</taxon>
    </lineage>
</organism>
<dbReference type="InterPro" id="IPR002544">
    <property type="entry name" value="FMRFamid-related_peptide-like"/>
</dbReference>
<reference evidence="8" key="1">
    <citation type="submission" date="2020-11" db="EMBL/GenBank/DDBJ databases">
        <authorList>
            <person name="Tran Van P."/>
        </authorList>
    </citation>
    <scope>NUCLEOTIDE SEQUENCE</scope>
</reference>
<dbReference type="Pfam" id="PF01581">
    <property type="entry name" value="FARP"/>
    <property type="match status" value="6"/>
</dbReference>
<evidence type="ECO:0000256" key="1">
    <source>
        <dbReference type="ARBA" id="ARBA00004613"/>
    </source>
</evidence>
<name>A0A7R8WBB8_9CRUS</name>
<keyword evidence="5" id="KW-0027">Amidation</keyword>
<feature type="region of interest" description="Disordered" evidence="7">
    <location>
        <begin position="153"/>
        <end position="208"/>
    </location>
</feature>
<proteinExistence type="inferred from homology"/>
<dbReference type="PANTHER" id="PTHR20986">
    <property type="entry name" value="FMRFAMIDE-RELATED PEPTIDES"/>
    <property type="match status" value="1"/>
</dbReference>
<evidence type="ECO:0000256" key="2">
    <source>
        <dbReference type="ARBA" id="ARBA00006356"/>
    </source>
</evidence>
<feature type="compositionally biased region" description="Acidic residues" evidence="7">
    <location>
        <begin position="188"/>
        <end position="203"/>
    </location>
</feature>
<evidence type="ECO:0000313" key="8">
    <source>
        <dbReference type="EMBL" id="CAD7225981.1"/>
    </source>
</evidence>
<dbReference type="InterPro" id="IPR051041">
    <property type="entry name" value="FMRFamide-related_np"/>
</dbReference>
<protein>
    <submittedName>
        <fullName evidence="8">Uncharacterized protein</fullName>
    </submittedName>
</protein>